<evidence type="ECO:0000313" key="7">
    <source>
        <dbReference type="EMBL" id="KEZ39113.1"/>
    </source>
</evidence>
<dbReference type="SUPFAM" id="SSF46785">
    <property type="entry name" value="Winged helix' DNA-binding domain"/>
    <property type="match status" value="1"/>
</dbReference>
<dbReference type="Gene3D" id="3.40.50.150">
    <property type="entry name" value="Vaccinia Virus protein VP39"/>
    <property type="match status" value="1"/>
</dbReference>
<dbReference type="KEGG" id="sapo:SAPIO_CDS10503"/>
<organism evidence="7 8">
    <name type="scientific">Pseudallescheria apiosperma</name>
    <name type="common">Scedosporium apiospermum</name>
    <dbReference type="NCBI Taxonomy" id="563466"/>
    <lineage>
        <taxon>Eukaryota</taxon>
        <taxon>Fungi</taxon>
        <taxon>Dikarya</taxon>
        <taxon>Ascomycota</taxon>
        <taxon>Pezizomycotina</taxon>
        <taxon>Sordariomycetes</taxon>
        <taxon>Hypocreomycetidae</taxon>
        <taxon>Microascales</taxon>
        <taxon>Microascaceae</taxon>
        <taxon>Scedosporium</taxon>
    </lineage>
</organism>
<comment type="caution">
    <text evidence="7">The sequence shown here is derived from an EMBL/GenBank/DDBJ whole genome shotgun (WGS) entry which is preliminary data.</text>
</comment>
<dbReference type="GeneID" id="27719706"/>
<dbReference type="InterPro" id="IPR012967">
    <property type="entry name" value="COMT_dimerisation"/>
</dbReference>
<feature type="domain" description="O-methyltransferase dimerisation" evidence="6">
    <location>
        <begin position="104"/>
        <end position="172"/>
    </location>
</feature>
<dbReference type="Proteomes" id="UP000028545">
    <property type="component" value="Unassembled WGS sequence"/>
</dbReference>
<dbReference type="VEuPathDB" id="FungiDB:SAPIO_CDS10503"/>
<protein>
    <submittedName>
        <fullName evidence="7">Uncharacterized protein</fullName>
    </submittedName>
</protein>
<dbReference type="GO" id="GO:0008171">
    <property type="term" value="F:O-methyltransferase activity"/>
    <property type="evidence" value="ECO:0007669"/>
    <property type="project" value="InterPro"/>
</dbReference>
<evidence type="ECO:0000256" key="1">
    <source>
        <dbReference type="ARBA" id="ARBA00022603"/>
    </source>
</evidence>
<dbReference type="HOGENOM" id="CLU_005533_5_0_1"/>
<keyword evidence="8" id="KW-1185">Reference proteome</keyword>
<dbReference type="SUPFAM" id="SSF53335">
    <property type="entry name" value="S-adenosyl-L-methionine-dependent methyltransferases"/>
    <property type="match status" value="1"/>
</dbReference>
<dbReference type="Pfam" id="PF00891">
    <property type="entry name" value="Methyltransf_2"/>
    <property type="match status" value="1"/>
</dbReference>
<feature type="compositionally biased region" description="Low complexity" evidence="4">
    <location>
        <begin position="8"/>
        <end position="25"/>
    </location>
</feature>
<dbReference type="AlphaFoldDB" id="A0A084FVK1"/>
<dbReference type="InterPro" id="IPR016461">
    <property type="entry name" value="COMT-like"/>
</dbReference>
<dbReference type="PANTHER" id="PTHR43712">
    <property type="entry name" value="PUTATIVE (AFU_ORTHOLOGUE AFUA_4G14580)-RELATED"/>
    <property type="match status" value="1"/>
</dbReference>
<dbReference type="InterPro" id="IPR001077">
    <property type="entry name" value="COMT_C"/>
</dbReference>
<dbReference type="Pfam" id="PF08100">
    <property type="entry name" value="Dimerisation"/>
    <property type="match status" value="1"/>
</dbReference>
<dbReference type="Gene3D" id="1.10.10.10">
    <property type="entry name" value="Winged helix-like DNA-binding domain superfamily/Winged helix DNA-binding domain"/>
    <property type="match status" value="1"/>
</dbReference>
<evidence type="ECO:0000313" key="8">
    <source>
        <dbReference type="Proteomes" id="UP000028545"/>
    </source>
</evidence>
<keyword evidence="2" id="KW-0808">Transferase</keyword>
<dbReference type="EMBL" id="JOWA01000165">
    <property type="protein sequence ID" value="KEZ39113.1"/>
    <property type="molecule type" value="Genomic_DNA"/>
</dbReference>
<gene>
    <name evidence="7" type="ORF">SAPIO_CDS10503</name>
</gene>
<dbReference type="GO" id="GO:0046983">
    <property type="term" value="F:protein dimerization activity"/>
    <property type="evidence" value="ECO:0007669"/>
    <property type="project" value="InterPro"/>
</dbReference>
<dbReference type="PANTHER" id="PTHR43712:SF17">
    <property type="entry name" value="O-METHYLTRANSFERASE"/>
    <property type="match status" value="1"/>
</dbReference>
<evidence type="ECO:0000259" key="6">
    <source>
        <dbReference type="Pfam" id="PF08100"/>
    </source>
</evidence>
<reference evidence="7 8" key="1">
    <citation type="journal article" date="2014" name="Genome Announc.">
        <title>Draft genome sequence of the pathogenic fungus Scedosporium apiospermum.</title>
        <authorList>
            <person name="Vandeputte P."/>
            <person name="Ghamrawi S."/>
            <person name="Rechenmann M."/>
            <person name="Iltis A."/>
            <person name="Giraud S."/>
            <person name="Fleury M."/>
            <person name="Thornton C."/>
            <person name="Delhaes L."/>
            <person name="Meyer W."/>
            <person name="Papon N."/>
            <person name="Bouchara J.P."/>
        </authorList>
    </citation>
    <scope>NUCLEOTIDE SEQUENCE [LARGE SCALE GENOMIC DNA]</scope>
    <source>
        <strain evidence="7 8">IHEM 14462</strain>
    </source>
</reference>
<dbReference type="InterPro" id="IPR029063">
    <property type="entry name" value="SAM-dependent_MTases_sf"/>
</dbReference>
<keyword evidence="3" id="KW-0949">S-adenosyl-L-methionine</keyword>
<name>A0A084FVK1_PSEDA</name>
<feature type="domain" description="O-methyltransferase C-terminal" evidence="5">
    <location>
        <begin position="277"/>
        <end position="416"/>
    </location>
</feature>
<sequence length="442" mass="48682">MTADETKNAPASAANGSGPATNGSSANGFAKVPVVDISVALKANDLDSVQGLTKDIFALGSEASSGDEQARLALVEKARSLVRALETPRETMIKHCWSQPSAFAALTVGVDTGLFTALAENDGSPKKAQDLAQKIGVDPPLLCRLMRHLGAMGYIQEVDEDTYKPTNFSSSLTIPIIGDGYPCISGCLMASLSKFPEYAMKNGYKTPQSISDGPLQYAYSTELNMFEHLHANPPYGFQFNHHMGGYRQGRPSWMDAGFYPVQERLVDGANTGPEDVLLVDIGGNLGHDLDEFRRKHPDAPGRLILQDLTPVLSQIKELDSKIERMEYDFYTEQPIKGARAYYMHSCLHDWPDEVDVKILNRIKEAMKPGYSRLLINENVIPPRHAQWEATGLDIMMLTLLSSRERTEGDWRHLLETMAGLKITKIYTTANGVESIIECELAE</sequence>
<dbReference type="PROSITE" id="PS51683">
    <property type="entry name" value="SAM_OMT_II"/>
    <property type="match status" value="1"/>
</dbReference>
<accession>A0A084FVK1</accession>
<proteinExistence type="predicted"/>
<keyword evidence="1" id="KW-0489">Methyltransferase</keyword>
<evidence type="ECO:0000256" key="2">
    <source>
        <dbReference type="ARBA" id="ARBA00022679"/>
    </source>
</evidence>
<dbReference type="OrthoDB" id="3340390at2759"/>
<dbReference type="InterPro" id="IPR036390">
    <property type="entry name" value="WH_DNA-bd_sf"/>
</dbReference>
<dbReference type="GO" id="GO:0032259">
    <property type="term" value="P:methylation"/>
    <property type="evidence" value="ECO:0007669"/>
    <property type="project" value="UniProtKB-KW"/>
</dbReference>
<dbReference type="InterPro" id="IPR036388">
    <property type="entry name" value="WH-like_DNA-bd_sf"/>
</dbReference>
<evidence type="ECO:0000256" key="4">
    <source>
        <dbReference type="SAM" id="MobiDB-lite"/>
    </source>
</evidence>
<dbReference type="OMA" id="KQFNNHM"/>
<evidence type="ECO:0000259" key="5">
    <source>
        <dbReference type="Pfam" id="PF00891"/>
    </source>
</evidence>
<evidence type="ECO:0000256" key="3">
    <source>
        <dbReference type="ARBA" id="ARBA00022691"/>
    </source>
</evidence>
<feature type="region of interest" description="Disordered" evidence="4">
    <location>
        <begin position="1"/>
        <end position="25"/>
    </location>
</feature>
<dbReference type="RefSeq" id="XP_016638912.1">
    <property type="nucleotide sequence ID" value="XM_016784085.1"/>
</dbReference>